<feature type="chain" id="PRO_5047101222" description="Putative auto-transporter adhesin head GIN domain-containing protein" evidence="1">
    <location>
        <begin position="22"/>
        <end position="240"/>
    </location>
</feature>
<sequence length="240" mass="25157">MKNRISLLFIAVAATGLSVLSSCHIGCIKGSGNQATETRKTGDFTKIDISGGFKIILKQDTSKTLAVTADDNLMKYIRTEVGGGKLRILTRKNLCNEAPVSITLNVGAIDEIVSSGAVELTTEGRIATQNLKLQFSGASKIDMDLNAADLVTQAKGATDIILKGNAASHSMEIAGTANVKAFDFVVGNYTINTSGASDCQINVLKSLIVNSQGASDIKYKGNPTEVKTDKAGAASVKKVE</sequence>
<comment type="caution">
    <text evidence="3">The sequence shown here is derived from an EMBL/GenBank/DDBJ whole genome shotgun (WGS) entry which is preliminary data.</text>
</comment>
<accession>A0ABU3GYU3</accession>
<reference evidence="4" key="1">
    <citation type="submission" date="2023-07" db="EMBL/GenBank/DDBJ databases">
        <title>Functional and genomic diversity of the sorghum phyllosphere microbiome.</title>
        <authorList>
            <person name="Shade A."/>
        </authorList>
    </citation>
    <scope>NUCLEOTIDE SEQUENCE [LARGE SCALE GENOMIC DNA]</scope>
    <source>
        <strain evidence="4">SORGH_AS_0422</strain>
    </source>
</reference>
<gene>
    <name evidence="3" type="ORF">QE417_004014</name>
</gene>
<dbReference type="EMBL" id="JAVLVU010000001">
    <property type="protein sequence ID" value="MDT3404942.1"/>
    <property type="molecule type" value="Genomic_DNA"/>
</dbReference>
<dbReference type="RefSeq" id="WP_311952857.1">
    <property type="nucleotide sequence ID" value="NZ_JAVLVU010000001.1"/>
</dbReference>
<protein>
    <recommendedName>
        <fullName evidence="2">Putative auto-transporter adhesin head GIN domain-containing protein</fullName>
    </recommendedName>
</protein>
<dbReference type="PROSITE" id="PS51257">
    <property type="entry name" value="PROKAR_LIPOPROTEIN"/>
    <property type="match status" value="1"/>
</dbReference>
<name>A0ABU3GYU3_9SPHI</name>
<dbReference type="InterPro" id="IPR021255">
    <property type="entry name" value="DUF2807"/>
</dbReference>
<evidence type="ECO:0000313" key="4">
    <source>
        <dbReference type="Proteomes" id="UP001258315"/>
    </source>
</evidence>
<dbReference type="Gene3D" id="2.160.20.120">
    <property type="match status" value="1"/>
</dbReference>
<keyword evidence="4" id="KW-1185">Reference proteome</keyword>
<organism evidence="3 4">
    <name type="scientific">Mucilaginibacter terrae</name>
    <dbReference type="NCBI Taxonomy" id="1955052"/>
    <lineage>
        <taxon>Bacteria</taxon>
        <taxon>Pseudomonadati</taxon>
        <taxon>Bacteroidota</taxon>
        <taxon>Sphingobacteriia</taxon>
        <taxon>Sphingobacteriales</taxon>
        <taxon>Sphingobacteriaceae</taxon>
        <taxon>Mucilaginibacter</taxon>
    </lineage>
</organism>
<feature type="domain" description="Putative auto-transporter adhesin head GIN" evidence="2">
    <location>
        <begin position="43"/>
        <end position="223"/>
    </location>
</feature>
<evidence type="ECO:0000256" key="1">
    <source>
        <dbReference type="SAM" id="SignalP"/>
    </source>
</evidence>
<evidence type="ECO:0000259" key="2">
    <source>
        <dbReference type="Pfam" id="PF10988"/>
    </source>
</evidence>
<feature type="signal peptide" evidence="1">
    <location>
        <begin position="1"/>
        <end position="21"/>
    </location>
</feature>
<evidence type="ECO:0000313" key="3">
    <source>
        <dbReference type="EMBL" id="MDT3404942.1"/>
    </source>
</evidence>
<proteinExistence type="predicted"/>
<keyword evidence="1" id="KW-0732">Signal</keyword>
<dbReference type="Proteomes" id="UP001258315">
    <property type="component" value="Unassembled WGS sequence"/>
</dbReference>
<dbReference type="Pfam" id="PF10988">
    <property type="entry name" value="DUF2807"/>
    <property type="match status" value="1"/>
</dbReference>